<dbReference type="GO" id="GO:0003677">
    <property type="term" value="F:DNA binding"/>
    <property type="evidence" value="ECO:0007669"/>
    <property type="project" value="UniProtKB-UniRule"/>
</dbReference>
<dbReference type="InterPro" id="IPR001647">
    <property type="entry name" value="HTH_TetR"/>
</dbReference>
<proteinExistence type="predicted"/>
<comment type="caution">
    <text evidence="7">The sequence shown here is derived from an EMBL/GenBank/DDBJ whole genome shotgun (WGS) entry which is preliminary data.</text>
</comment>
<dbReference type="Pfam" id="PF00440">
    <property type="entry name" value="TetR_N"/>
    <property type="match status" value="1"/>
</dbReference>
<evidence type="ECO:0000256" key="5">
    <source>
        <dbReference type="PROSITE-ProRule" id="PRU00335"/>
    </source>
</evidence>
<sequence>MSSTSTTPAQSRAKGRPRAFDREAALNQALNVFWRRGYEPTSIADLCTAMTINPPSLYAAFGNKAKLFLEAVSHYEAVYWDDAWKRMHDEPDLHEAIRSFFSESAAILSSPGAPCGCLVVLAAINVSPDSQEVIEALKKLRQEGKNHFLRRIARGIEDQHLPANTDVNALGGALNTLLEGMSIPARDGVSHAELKGIAMMASAMLPAKPKASKKS</sequence>
<evidence type="ECO:0000313" key="8">
    <source>
        <dbReference type="Proteomes" id="UP000234341"/>
    </source>
</evidence>
<dbReference type="InterPro" id="IPR036271">
    <property type="entry name" value="Tet_transcr_reg_TetR-rel_C_sf"/>
</dbReference>
<evidence type="ECO:0000256" key="4">
    <source>
        <dbReference type="ARBA" id="ARBA00023163"/>
    </source>
</evidence>
<dbReference type="InterPro" id="IPR023772">
    <property type="entry name" value="DNA-bd_HTH_TetR-type_CS"/>
</dbReference>
<dbReference type="OrthoDB" id="270177at2"/>
<feature type="domain" description="HTH tetR-type" evidence="6">
    <location>
        <begin position="19"/>
        <end position="79"/>
    </location>
</feature>
<evidence type="ECO:0000256" key="3">
    <source>
        <dbReference type="ARBA" id="ARBA00023125"/>
    </source>
</evidence>
<keyword evidence="2" id="KW-0805">Transcription regulation</keyword>
<dbReference type="Gene3D" id="1.10.10.60">
    <property type="entry name" value="Homeodomain-like"/>
    <property type="match status" value="1"/>
</dbReference>
<name>A0A2N5C3I0_9BURK</name>
<gene>
    <name evidence="7" type="ORF">CYJ10_30795</name>
</gene>
<organism evidence="7 8">
    <name type="scientific">Cupriavidus pauculus</name>
    <dbReference type="NCBI Taxonomy" id="82633"/>
    <lineage>
        <taxon>Bacteria</taxon>
        <taxon>Pseudomonadati</taxon>
        <taxon>Pseudomonadota</taxon>
        <taxon>Betaproteobacteria</taxon>
        <taxon>Burkholderiales</taxon>
        <taxon>Burkholderiaceae</taxon>
        <taxon>Cupriavidus</taxon>
    </lineage>
</organism>
<keyword evidence="3 5" id="KW-0238">DNA-binding</keyword>
<dbReference type="RefSeq" id="WP_101685230.1">
    <property type="nucleotide sequence ID" value="NZ_PJRP01000023.1"/>
</dbReference>
<dbReference type="PANTHER" id="PTHR47506:SF1">
    <property type="entry name" value="HTH-TYPE TRANSCRIPTIONAL REGULATOR YJDC"/>
    <property type="match status" value="1"/>
</dbReference>
<dbReference type="Gene3D" id="1.10.357.10">
    <property type="entry name" value="Tetracycline Repressor, domain 2"/>
    <property type="match status" value="1"/>
</dbReference>
<dbReference type="Pfam" id="PF16925">
    <property type="entry name" value="TetR_C_13"/>
    <property type="match status" value="1"/>
</dbReference>
<evidence type="ECO:0000256" key="1">
    <source>
        <dbReference type="ARBA" id="ARBA00022491"/>
    </source>
</evidence>
<dbReference type="SUPFAM" id="SSF48498">
    <property type="entry name" value="Tetracyclin repressor-like, C-terminal domain"/>
    <property type="match status" value="1"/>
</dbReference>
<dbReference type="InterPro" id="IPR011075">
    <property type="entry name" value="TetR_C"/>
</dbReference>
<feature type="DNA-binding region" description="H-T-H motif" evidence="5">
    <location>
        <begin position="42"/>
        <end position="61"/>
    </location>
</feature>
<evidence type="ECO:0000256" key="2">
    <source>
        <dbReference type="ARBA" id="ARBA00023015"/>
    </source>
</evidence>
<evidence type="ECO:0000259" key="6">
    <source>
        <dbReference type="PROSITE" id="PS50977"/>
    </source>
</evidence>
<dbReference type="EMBL" id="PJRP01000023">
    <property type="protein sequence ID" value="PLP96771.1"/>
    <property type="molecule type" value="Genomic_DNA"/>
</dbReference>
<keyword evidence="4" id="KW-0804">Transcription</keyword>
<dbReference type="SUPFAM" id="SSF46689">
    <property type="entry name" value="Homeodomain-like"/>
    <property type="match status" value="1"/>
</dbReference>
<dbReference type="AlphaFoldDB" id="A0A2N5C3I0"/>
<dbReference type="PROSITE" id="PS50977">
    <property type="entry name" value="HTH_TETR_2"/>
    <property type="match status" value="1"/>
</dbReference>
<dbReference type="PANTHER" id="PTHR47506">
    <property type="entry name" value="TRANSCRIPTIONAL REGULATORY PROTEIN"/>
    <property type="match status" value="1"/>
</dbReference>
<keyword evidence="1" id="KW-0678">Repressor</keyword>
<accession>A0A2N5C3I0</accession>
<evidence type="ECO:0000313" key="7">
    <source>
        <dbReference type="EMBL" id="PLP96771.1"/>
    </source>
</evidence>
<reference evidence="7 8" key="1">
    <citation type="submission" date="2017-12" db="EMBL/GenBank/DDBJ databases">
        <title>Genome sequence of the active heterotrophic nitrifier-denitrifier, Cupriavidus pauculus UM1.</title>
        <authorList>
            <person name="Putonti C."/>
            <person name="Castignetti D."/>
        </authorList>
    </citation>
    <scope>NUCLEOTIDE SEQUENCE [LARGE SCALE GENOMIC DNA]</scope>
    <source>
        <strain evidence="7 8">UM1</strain>
    </source>
</reference>
<dbReference type="PROSITE" id="PS01081">
    <property type="entry name" value="HTH_TETR_1"/>
    <property type="match status" value="1"/>
</dbReference>
<protein>
    <submittedName>
        <fullName evidence="7">TetR/AcrR family transcriptional regulator</fullName>
    </submittedName>
</protein>
<dbReference type="Proteomes" id="UP000234341">
    <property type="component" value="Unassembled WGS sequence"/>
</dbReference>
<dbReference type="InterPro" id="IPR009057">
    <property type="entry name" value="Homeodomain-like_sf"/>
</dbReference>